<evidence type="ECO:0000256" key="1">
    <source>
        <dbReference type="SAM" id="Phobius"/>
    </source>
</evidence>
<dbReference type="InterPro" id="IPR008407">
    <property type="entry name" value="Brnchd-chn_aa_trnsp_AzlD"/>
</dbReference>
<feature type="transmembrane region" description="Helical" evidence="1">
    <location>
        <begin position="89"/>
        <end position="107"/>
    </location>
</feature>
<protein>
    <submittedName>
        <fullName evidence="2">Branched-subunit amino acid transport protein AzlD</fullName>
    </submittedName>
</protein>
<dbReference type="Proteomes" id="UP000295705">
    <property type="component" value="Unassembled WGS sequence"/>
</dbReference>
<feature type="transmembrane region" description="Helical" evidence="1">
    <location>
        <begin position="6"/>
        <end position="25"/>
    </location>
</feature>
<accession>A0A4R6VB81</accession>
<feature type="transmembrane region" description="Helical" evidence="1">
    <location>
        <begin position="37"/>
        <end position="58"/>
    </location>
</feature>
<organism evidence="2 3">
    <name type="scientific">Actinomycetospora succinea</name>
    <dbReference type="NCBI Taxonomy" id="663603"/>
    <lineage>
        <taxon>Bacteria</taxon>
        <taxon>Bacillati</taxon>
        <taxon>Actinomycetota</taxon>
        <taxon>Actinomycetes</taxon>
        <taxon>Pseudonocardiales</taxon>
        <taxon>Pseudonocardiaceae</taxon>
        <taxon>Actinomycetospora</taxon>
    </lineage>
</organism>
<dbReference type="Pfam" id="PF05437">
    <property type="entry name" value="AzlD"/>
    <property type="match status" value="1"/>
</dbReference>
<evidence type="ECO:0000313" key="2">
    <source>
        <dbReference type="EMBL" id="TDQ53906.1"/>
    </source>
</evidence>
<keyword evidence="1" id="KW-0472">Membrane</keyword>
<keyword evidence="1" id="KW-1133">Transmembrane helix</keyword>
<keyword evidence="3" id="KW-1185">Reference proteome</keyword>
<dbReference type="RefSeq" id="WP_133828151.1">
    <property type="nucleotide sequence ID" value="NZ_BAABHR010000043.1"/>
</dbReference>
<comment type="caution">
    <text evidence="2">The sequence shown here is derived from an EMBL/GenBank/DDBJ whole genome shotgun (WGS) entry which is preliminary data.</text>
</comment>
<dbReference type="OrthoDB" id="5324916at2"/>
<dbReference type="PIRSF" id="PIRSF003203">
    <property type="entry name" value="AzlD"/>
    <property type="match status" value="1"/>
</dbReference>
<proteinExistence type="predicted"/>
<name>A0A4R6VB81_9PSEU</name>
<dbReference type="EMBL" id="SNYO01000006">
    <property type="protein sequence ID" value="TDQ53906.1"/>
    <property type="molecule type" value="Genomic_DNA"/>
</dbReference>
<dbReference type="AlphaFoldDB" id="A0A4R6VB81"/>
<gene>
    <name evidence="2" type="ORF">EV188_10650</name>
</gene>
<sequence length="108" mass="11403">MPSTSYLAAVVAVGAAVTFALRAAPFAVMRTLRSSPLVAYLGRHLPAGVMLVLVVYLLRDLPVDRPLLTLRELVPVAVTAGVHLWRRNALLSMAAGTAVYALALAVVP</sequence>
<evidence type="ECO:0000313" key="3">
    <source>
        <dbReference type="Proteomes" id="UP000295705"/>
    </source>
</evidence>
<keyword evidence="1" id="KW-0812">Transmembrane</keyword>
<reference evidence="2 3" key="1">
    <citation type="submission" date="2019-03" db="EMBL/GenBank/DDBJ databases">
        <title>Genomic Encyclopedia of Type Strains, Phase IV (KMG-IV): sequencing the most valuable type-strain genomes for metagenomic binning, comparative biology and taxonomic classification.</title>
        <authorList>
            <person name="Goeker M."/>
        </authorList>
    </citation>
    <scope>NUCLEOTIDE SEQUENCE [LARGE SCALE GENOMIC DNA]</scope>
    <source>
        <strain evidence="2 3">DSM 45775</strain>
    </source>
</reference>